<organism evidence="1 2">
    <name type="scientific">Sphagnum troendelagicum</name>
    <dbReference type="NCBI Taxonomy" id="128251"/>
    <lineage>
        <taxon>Eukaryota</taxon>
        <taxon>Viridiplantae</taxon>
        <taxon>Streptophyta</taxon>
        <taxon>Embryophyta</taxon>
        <taxon>Bryophyta</taxon>
        <taxon>Sphagnophytina</taxon>
        <taxon>Sphagnopsida</taxon>
        <taxon>Sphagnales</taxon>
        <taxon>Sphagnaceae</taxon>
        <taxon>Sphagnum</taxon>
    </lineage>
</organism>
<protein>
    <submittedName>
        <fullName evidence="1">Uncharacterized protein</fullName>
    </submittedName>
</protein>
<accession>A0ABP0TQK4</accession>
<reference evidence="1" key="1">
    <citation type="submission" date="2024-02" db="EMBL/GenBank/DDBJ databases">
        <authorList>
            <consortium name="ELIXIR-Norway"/>
            <consortium name="Elixir Norway"/>
        </authorList>
    </citation>
    <scope>NUCLEOTIDE SEQUENCE</scope>
</reference>
<proteinExistence type="predicted"/>
<evidence type="ECO:0000313" key="1">
    <source>
        <dbReference type="EMBL" id="CAK9202540.1"/>
    </source>
</evidence>
<gene>
    <name evidence="1" type="ORF">CSSPTR1EN2_LOCUS6458</name>
</gene>
<evidence type="ECO:0000313" key="2">
    <source>
        <dbReference type="Proteomes" id="UP001497512"/>
    </source>
</evidence>
<keyword evidence="2" id="KW-1185">Reference proteome</keyword>
<name>A0ABP0TQK4_9BRYO</name>
<dbReference type="Proteomes" id="UP001497512">
    <property type="component" value="Chromosome 13"/>
</dbReference>
<dbReference type="EMBL" id="OZ019905">
    <property type="protein sequence ID" value="CAK9202540.1"/>
    <property type="molecule type" value="Genomic_DNA"/>
</dbReference>
<sequence>MPSKNSLKVGQTLLGLETLSLEVEFLKQEYFTSEEIDTIVSTINIVGGLDLGIEKCKGARLGGGNIDGLPEGSGQDWIASGAFDEWPPRSRWKYQSNTQSRECCPPKERHQVRVPTKAPMRGRTKRLEALEALGVKLHGIEDSNCVQEGKCVSWDNIAGYYDL</sequence>